<sequence length="185" mass="20725">MTPFCIFLVNMEEEQEELRTPTPNDPGSSSPNNIRVQRNNNLEDVINAIEDQTGAVVSTIGSGGVVVYDRRNHDMLGLNYTNRLFSVVVNALEEVARRRAAELSENRRREGKKRVSPKKADKIGNVILFKAVCSDGCVYPGKNWQEFLAWEPFDVVEEEEPDVLEHDDGPGNAHNLNNAPNFDNA</sequence>
<feature type="compositionally biased region" description="Polar residues" evidence="1">
    <location>
        <begin position="174"/>
        <end position="185"/>
    </location>
</feature>
<dbReference type="AlphaFoldDB" id="A0A8S9Z5X3"/>
<evidence type="ECO:0000313" key="3">
    <source>
        <dbReference type="Proteomes" id="UP000605970"/>
    </source>
</evidence>
<accession>A0A8S9Z5X3</accession>
<evidence type="ECO:0000313" key="2">
    <source>
        <dbReference type="EMBL" id="KAF7623525.1"/>
    </source>
</evidence>
<proteinExistence type="predicted"/>
<protein>
    <submittedName>
        <fullName evidence="2">Uncharacterized protein</fullName>
    </submittedName>
</protein>
<dbReference type="Proteomes" id="UP000605970">
    <property type="component" value="Unassembled WGS sequence"/>
</dbReference>
<keyword evidence="3" id="KW-1185">Reference proteome</keyword>
<feature type="region of interest" description="Disordered" evidence="1">
    <location>
        <begin position="15"/>
        <end position="35"/>
    </location>
</feature>
<reference evidence="2" key="1">
    <citation type="journal article" date="2020" name="Ecol. Evol.">
        <title>Genome structure and content of the rice root-knot nematode (Meloidogyne graminicola).</title>
        <authorList>
            <person name="Phan N.T."/>
            <person name="Danchin E.G.J."/>
            <person name="Klopp C."/>
            <person name="Perfus-Barbeoch L."/>
            <person name="Kozlowski D.K."/>
            <person name="Koutsovoulos G.D."/>
            <person name="Lopez-Roques C."/>
            <person name="Bouchez O."/>
            <person name="Zahm M."/>
            <person name="Besnard G."/>
            <person name="Bellafiore S."/>
        </authorList>
    </citation>
    <scope>NUCLEOTIDE SEQUENCE</scope>
    <source>
        <strain evidence="2">VN-18</strain>
    </source>
</reference>
<dbReference type="EMBL" id="JABEBT010000234">
    <property type="protein sequence ID" value="KAF7623525.1"/>
    <property type="molecule type" value="Genomic_DNA"/>
</dbReference>
<name>A0A8S9Z5X3_9BILA</name>
<feature type="region of interest" description="Disordered" evidence="1">
    <location>
        <begin position="159"/>
        <end position="185"/>
    </location>
</feature>
<comment type="caution">
    <text evidence="2">The sequence shown here is derived from an EMBL/GenBank/DDBJ whole genome shotgun (WGS) entry which is preliminary data.</text>
</comment>
<organism evidence="2 3">
    <name type="scientific">Meloidogyne graminicola</name>
    <dbReference type="NCBI Taxonomy" id="189291"/>
    <lineage>
        <taxon>Eukaryota</taxon>
        <taxon>Metazoa</taxon>
        <taxon>Ecdysozoa</taxon>
        <taxon>Nematoda</taxon>
        <taxon>Chromadorea</taxon>
        <taxon>Rhabditida</taxon>
        <taxon>Tylenchina</taxon>
        <taxon>Tylenchomorpha</taxon>
        <taxon>Tylenchoidea</taxon>
        <taxon>Meloidogynidae</taxon>
        <taxon>Meloidogyninae</taxon>
        <taxon>Meloidogyne</taxon>
    </lineage>
</organism>
<evidence type="ECO:0000256" key="1">
    <source>
        <dbReference type="SAM" id="MobiDB-lite"/>
    </source>
</evidence>
<feature type="compositionally biased region" description="Polar residues" evidence="1">
    <location>
        <begin position="21"/>
        <end position="35"/>
    </location>
</feature>
<gene>
    <name evidence="2" type="ORF">Mgra_00010178</name>
</gene>